<dbReference type="InterPro" id="IPR020849">
    <property type="entry name" value="Small_GTPase_Ras-type"/>
</dbReference>
<evidence type="ECO:0000313" key="5">
    <source>
        <dbReference type="Proteomes" id="UP000018144"/>
    </source>
</evidence>
<dbReference type="InterPro" id="IPR027417">
    <property type="entry name" value="P-loop_NTPase"/>
</dbReference>
<dbReference type="GO" id="GO:0007165">
    <property type="term" value="P:signal transduction"/>
    <property type="evidence" value="ECO:0007669"/>
    <property type="project" value="InterPro"/>
</dbReference>
<dbReference type="SMART" id="SM00175">
    <property type="entry name" value="RAB"/>
    <property type="match status" value="1"/>
</dbReference>
<evidence type="ECO:0000256" key="2">
    <source>
        <dbReference type="ARBA" id="ARBA00023134"/>
    </source>
</evidence>
<dbReference type="GO" id="GO:0016020">
    <property type="term" value="C:membrane"/>
    <property type="evidence" value="ECO:0007669"/>
    <property type="project" value="InterPro"/>
</dbReference>
<sequence>MQPRREYNIVVLGAGGVGKSCLTAQFVQNVWIESYDPTIEDSYRKVVDVDGKSTVLEILDTAGTEQFTSMRGFLLVYSITSLSSFNELAPIRDAILRIKEVDEVPMVICGNKSDLEGDRQVSKNRANHISKKWGNVPLYESSAKKRLHVDDAFMNLTRQMIRMMGATGTQKEGDKKEESHQERSGSQGGDMGKGKGKKRLCTIL</sequence>
<name>U4LDU7_PYROM</name>
<proteinExistence type="predicted"/>
<dbReference type="Proteomes" id="UP000018144">
    <property type="component" value="Unassembled WGS sequence"/>
</dbReference>
<evidence type="ECO:0000313" key="4">
    <source>
        <dbReference type="EMBL" id="CCX29702.1"/>
    </source>
</evidence>
<feature type="compositionally biased region" description="Basic and acidic residues" evidence="3">
    <location>
        <begin position="171"/>
        <end position="183"/>
    </location>
</feature>
<dbReference type="STRING" id="1076935.U4LDU7"/>
<keyword evidence="2" id="KW-0342">GTP-binding</keyword>
<organism evidence="4 5">
    <name type="scientific">Pyronema omphalodes (strain CBS 100304)</name>
    <name type="common">Pyronema confluens</name>
    <dbReference type="NCBI Taxonomy" id="1076935"/>
    <lineage>
        <taxon>Eukaryota</taxon>
        <taxon>Fungi</taxon>
        <taxon>Dikarya</taxon>
        <taxon>Ascomycota</taxon>
        <taxon>Pezizomycotina</taxon>
        <taxon>Pezizomycetes</taxon>
        <taxon>Pezizales</taxon>
        <taxon>Pyronemataceae</taxon>
        <taxon>Pyronema</taxon>
    </lineage>
</organism>
<dbReference type="SUPFAM" id="SSF52540">
    <property type="entry name" value="P-loop containing nucleoside triphosphate hydrolases"/>
    <property type="match status" value="1"/>
</dbReference>
<dbReference type="PROSITE" id="PS51419">
    <property type="entry name" value="RAB"/>
    <property type="match status" value="1"/>
</dbReference>
<dbReference type="eggNOG" id="KOG0395">
    <property type="taxonomic scope" value="Eukaryota"/>
</dbReference>
<dbReference type="Gene3D" id="3.40.50.300">
    <property type="entry name" value="P-loop containing nucleotide triphosphate hydrolases"/>
    <property type="match status" value="1"/>
</dbReference>
<keyword evidence="1" id="KW-0547">Nucleotide-binding</keyword>
<dbReference type="OrthoDB" id="5976022at2759"/>
<dbReference type="SMART" id="SM00173">
    <property type="entry name" value="RAS"/>
    <property type="match status" value="1"/>
</dbReference>
<dbReference type="PROSITE" id="PS51421">
    <property type="entry name" value="RAS"/>
    <property type="match status" value="1"/>
</dbReference>
<protein>
    <submittedName>
        <fullName evidence="4">Similar to Ras-related protein Rap-1b acc. no. Q6TEN1</fullName>
    </submittedName>
</protein>
<dbReference type="FunFam" id="3.40.50.300:FF:001447">
    <property type="entry name" value="Ras-related protein Rab-1B"/>
    <property type="match status" value="1"/>
</dbReference>
<gene>
    <name evidence="4" type="ORF">PCON_07028</name>
</gene>
<dbReference type="PANTHER" id="PTHR24070">
    <property type="entry name" value="RAS, DI-RAS, AND RHEB FAMILY MEMBERS OF SMALL GTPASE SUPERFAMILY"/>
    <property type="match status" value="1"/>
</dbReference>
<evidence type="ECO:0000256" key="1">
    <source>
        <dbReference type="ARBA" id="ARBA00022741"/>
    </source>
</evidence>
<dbReference type="Pfam" id="PF00071">
    <property type="entry name" value="Ras"/>
    <property type="match status" value="1"/>
</dbReference>
<dbReference type="InterPro" id="IPR001806">
    <property type="entry name" value="Small_GTPase"/>
</dbReference>
<dbReference type="AlphaFoldDB" id="U4LDU7"/>
<evidence type="ECO:0000256" key="3">
    <source>
        <dbReference type="SAM" id="MobiDB-lite"/>
    </source>
</evidence>
<dbReference type="PRINTS" id="PR00449">
    <property type="entry name" value="RASTRNSFRMNG"/>
</dbReference>
<dbReference type="InterPro" id="IPR005225">
    <property type="entry name" value="Small_GTP-bd"/>
</dbReference>
<dbReference type="SMART" id="SM00174">
    <property type="entry name" value="RHO"/>
    <property type="match status" value="1"/>
</dbReference>
<dbReference type="GO" id="GO:0005525">
    <property type="term" value="F:GTP binding"/>
    <property type="evidence" value="ECO:0007669"/>
    <property type="project" value="UniProtKB-KW"/>
</dbReference>
<feature type="region of interest" description="Disordered" evidence="3">
    <location>
        <begin position="167"/>
        <end position="204"/>
    </location>
</feature>
<dbReference type="EMBL" id="HF935352">
    <property type="protein sequence ID" value="CCX29702.1"/>
    <property type="molecule type" value="Genomic_DNA"/>
</dbReference>
<feature type="compositionally biased region" description="Basic residues" evidence="3">
    <location>
        <begin position="194"/>
        <end position="204"/>
    </location>
</feature>
<dbReference type="NCBIfam" id="TIGR00231">
    <property type="entry name" value="small_GTP"/>
    <property type="match status" value="1"/>
</dbReference>
<accession>U4LDU7</accession>
<reference evidence="4 5" key="1">
    <citation type="journal article" date="2013" name="PLoS Genet.">
        <title>The genome and development-dependent transcriptomes of Pyronema confluens: a window into fungal evolution.</title>
        <authorList>
            <person name="Traeger S."/>
            <person name="Altegoer F."/>
            <person name="Freitag M."/>
            <person name="Gabaldon T."/>
            <person name="Kempken F."/>
            <person name="Kumar A."/>
            <person name="Marcet-Houben M."/>
            <person name="Poggeler S."/>
            <person name="Stajich J.E."/>
            <person name="Nowrousian M."/>
        </authorList>
    </citation>
    <scope>NUCLEOTIDE SEQUENCE [LARGE SCALE GENOMIC DNA]</scope>
    <source>
        <strain evidence="5">CBS 100304</strain>
        <tissue evidence="4">Vegetative mycelium</tissue>
    </source>
</reference>
<dbReference type="GO" id="GO:0003924">
    <property type="term" value="F:GTPase activity"/>
    <property type="evidence" value="ECO:0007669"/>
    <property type="project" value="InterPro"/>
</dbReference>
<keyword evidence="5" id="KW-1185">Reference proteome</keyword>
<dbReference type="OMA" id="EYKLVVM"/>